<name>A0ACB8UYS2_9EURO</name>
<evidence type="ECO:0000313" key="1">
    <source>
        <dbReference type="EMBL" id="KAI2388154.1"/>
    </source>
</evidence>
<organism evidence="1">
    <name type="scientific">Ophidiomyces ophidiicola</name>
    <dbReference type="NCBI Taxonomy" id="1387563"/>
    <lineage>
        <taxon>Eukaryota</taxon>
        <taxon>Fungi</taxon>
        <taxon>Dikarya</taxon>
        <taxon>Ascomycota</taxon>
        <taxon>Pezizomycotina</taxon>
        <taxon>Eurotiomycetes</taxon>
        <taxon>Eurotiomycetidae</taxon>
        <taxon>Onygenales</taxon>
        <taxon>Onygenaceae</taxon>
        <taxon>Ophidiomyces</taxon>
    </lineage>
</organism>
<proteinExistence type="predicted"/>
<accession>A0ACB8UYS2</accession>
<dbReference type="EMBL" id="JALBCA010000033">
    <property type="protein sequence ID" value="KAI2388154.1"/>
    <property type="molecule type" value="Genomic_DNA"/>
</dbReference>
<sequence length="979" mass="109316">MASRGRRQPAHFRRYFPGSFSSGYVNPRISFPPYNRARRSTTRPAPKTGKRKLPGAIDLTQDNDYVTRIAQARSAPKPYAPDRAAYEQLTAPRELIPLSQGIPSTQAELDEEANAAAFVDSSQEFDDSSYLSFELYGIVSNKIVGVRFYNGQASKGECVNIRREPSNQYDPNSIRVDNVMGDQIGHLPRHLSMSLARYLDSGELLVEGVLAGNKGTFECPITLKLYGTSDPREQQVLMERMKKDGLSVAELVMKRINQKQQPPQELRDITNHPGIRRGNGVGEEWQTSNSGFGVNMAPIKESQLQQNQESISDIVAQSIAFNPREMGQVVEKFGTDEKELAKMPMADSPAALSTELLPYQRQGLAWMLGRESPRLPEKNSDKAEQLWKRHGSAYKNIATGYVTNRAPSLASGGILADDMGLGKTLQTISLILADPVSKAAQAPKTTLIISPLGVMSNWRDQIASHVKEEHALKVLIYHGPGKREAENLDQYDVVITTYGALATEFGHFDGKETKPKKPEKGLFSVHWRRVVLDEGHTIRSPRTKGARAACTLEADSRWSLTGTPIINNLKDLYSQLKYLRISGGLEDLAVFNSALIRPLKEEHPNATLILQALMATICLRRKKEMEFINLRLPPMQSHILHVRFLPHEKEKYDMFQAEAKGVLMDYSNSQKSNVTYSHLLEVILRLRQVCNHWKLCQARVNDLMNLLAKTDVVDLTPENVRALQSLLQLKIESQESCPICLDNLNQPVITACAHTFDFACIEQVIERQHKCPMCRADIRDTSDLVHPAVTLGEDPSAIDVDPEESSSKIQALIKILTAQGQAADTKTVVFSQWTSFLDFIEPQLSKHGINFTRIDGKMNSTKRDAAMATLANDPSCTVMLASLNVCSVGLNLVAANQVILADSWWAPAIEDQAVDRVYRLGQKRPTTVWRLVVEGSIEDRVLDIQKCKRDLMTTAFREKNAAKGEEKRTRLADLGKLLQ</sequence>
<protein>
    <submittedName>
        <fullName evidence="1">Uncharacterized protein</fullName>
    </submittedName>
</protein>
<reference evidence="1" key="1">
    <citation type="journal article" date="2022" name="bioRxiv">
        <title>Population genetic analysis of Ophidiomyces ophidiicola, the causative agent of snake fungal disease, indicates recent introductions to the USA.</title>
        <authorList>
            <person name="Ladner J.T."/>
            <person name="Palmer J.M."/>
            <person name="Ettinger C.L."/>
            <person name="Stajich J.E."/>
            <person name="Farrell T.M."/>
            <person name="Glorioso B.M."/>
            <person name="Lawson B."/>
            <person name="Price S.J."/>
            <person name="Stengle A.G."/>
            <person name="Grear D.A."/>
            <person name="Lorch J.M."/>
        </authorList>
    </citation>
    <scope>NUCLEOTIDE SEQUENCE</scope>
    <source>
        <strain evidence="1">NWHC 24266-5</strain>
    </source>
</reference>
<gene>
    <name evidence="1" type="ORF">LOY88_002745</name>
</gene>
<comment type="caution">
    <text evidence="1">The sequence shown here is derived from an EMBL/GenBank/DDBJ whole genome shotgun (WGS) entry which is preliminary data.</text>
</comment>